<evidence type="ECO:0000313" key="1">
    <source>
        <dbReference type="EMBL" id="MDI5934379.1"/>
    </source>
</evidence>
<comment type="caution">
    <text evidence="1">The sequence shown here is derived from an EMBL/GenBank/DDBJ whole genome shotgun (WGS) entry which is preliminary data.</text>
</comment>
<evidence type="ECO:0008006" key="3">
    <source>
        <dbReference type="Google" id="ProtNLM"/>
    </source>
</evidence>
<proteinExistence type="predicted"/>
<dbReference type="Proteomes" id="UP001244242">
    <property type="component" value="Unassembled WGS sequence"/>
</dbReference>
<evidence type="ECO:0000313" key="2">
    <source>
        <dbReference type="Proteomes" id="UP001244242"/>
    </source>
</evidence>
<reference evidence="1 2" key="1">
    <citation type="submission" date="2023-04" db="EMBL/GenBank/DDBJ databases">
        <title>Halomonas strains isolated from rhizosphere soil.</title>
        <authorList>
            <person name="Xu L."/>
            <person name="Sun J.-Q."/>
        </authorList>
    </citation>
    <scope>NUCLEOTIDE SEQUENCE [LARGE SCALE GENOMIC DNA]</scope>
    <source>
        <strain evidence="1 2">LN1S58</strain>
    </source>
</reference>
<gene>
    <name evidence="1" type="ORF">QLQ84_11335</name>
</gene>
<protein>
    <recommendedName>
        <fullName evidence="3">Aminoglycoside phosphotransferase domain-containing protein</fullName>
    </recommendedName>
</protein>
<dbReference type="RefSeq" id="WP_282721837.1">
    <property type="nucleotide sequence ID" value="NZ_JASCQO010000035.1"/>
</dbReference>
<accession>A0ABT6VK76</accession>
<dbReference type="SUPFAM" id="SSF56112">
    <property type="entry name" value="Protein kinase-like (PK-like)"/>
    <property type="match status" value="1"/>
</dbReference>
<dbReference type="EMBL" id="JASCQO010000035">
    <property type="protein sequence ID" value="MDI5934379.1"/>
    <property type="molecule type" value="Genomic_DNA"/>
</dbReference>
<sequence length="240" mass="26695">MAKIFWGGQAGKRLQRELQGNSRARACAPWSDAIIPQRQVASLPVLIGPRGYAVNDADIPVLKQWVDIITTRCESIGDECPLLDVLEINRLEPAIGKVAVDFLLDSISPFLSLVSLPSGPQHGDLHRGNVLWCDGQLRALDCDRFRVRGIPLLDRIHFALAERMRVSGKRWLPLLLESDDMIKIILRQAGRDPALSSSLLIAYAIDRIANESEGAFLRGRRLAKYATQLNVLFGREVLPT</sequence>
<dbReference type="InterPro" id="IPR011009">
    <property type="entry name" value="Kinase-like_dom_sf"/>
</dbReference>
<name>A0ABT6VK76_9GAMM</name>
<keyword evidence="2" id="KW-1185">Reference proteome</keyword>
<organism evidence="1 2">
    <name type="scientific">Halomonas kalidii</name>
    <dbReference type="NCBI Taxonomy" id="3043293"/>
    <lineage>
        <taxon>Bacteria</taxon>
        <taxon>Pseudomonadati</taxon>
        <taxon>Pseudomonadota</taxon>
        <taxon>Gammaproteobacteria</taxon>
        <taxon>Oceanospirillales</taxon>
        <taxon>Halomonadaceae</taxon>
        <taxon>Halomonas</taxon>
    </lineage>
</organism>